<name>A0A0N0X841_PSESX</name>
<proteinExistence type="predicted"/>
<comment type="caution">
    <text evidence="1">The sequence shown here is derived from an EMBL/GenBank/DDBJ whole genome shotgun (WGS) entry which is preliminary data.</text>
</comment>
<dbReference type="Proteomes" id="UP000037891">
    <property type="component" value="Unassembled WGS sequence"/>
</dbReference>
<accession>A0A0N0X841</accession>
<reference evidence="1 2" key="1">
    <citation type="submission" date="2015-07" db="EMBL/GenBank/DDBJ databases">
        <authorList>
            <person name="Noorani M."/>
        </authorList>
    </citation>
    <scope>NUCLEOTIDE SEQUENCE [LARGE SCALE GENOMIC DNA]</scope>
    <source>
        <strain evidence="1 2">0788_9</strain>
    </source>
</reference>
<dbReference type="AlphaFoldDB" id="A0A0N0X841"/>
<protein>
    <submittedName>
        <fullName evidence="1">PAS-like proteinGGDEF protein</fullName>
    </submittedName>
</protein>
<reference evidence="1 2" key="2">
    <citation type="submission" date="2015-10" db="EMBL/GenBank/DDBJ databases">
        <title>Comparative genomics and high-throughput reverse genetic screens identify a new phytobacterial MAMP and an Arabidopsis receptor required for immune elicitation.</title>
        <authorList>
            <person name="Mott G.A."/>
            <person name="Thakur S."/>
            <person name="Wang P.W."/>
            <person name="Desveaux D."/>
            <person name="Guttman D.S."/>
        </authorList>
    </citation>
    <scope>NUCLEOTIDE SEQUENCE [LARGE SCALE GENOMIC DNA]</scope>
    <source>
        <strain evidence="1 2">0788_9</strain>
    </source>
</reference>
<evidence type="ECO:0000313" key="2">
    <source>
        <dbReference type="Proteomes" id="UP000037891"/>
    </source>
</evidence>
<organism evidence="1 2">
    <name type="scientific">Pseudomonas syringae pv. cilantro</name>
    <dbReference type="NCBI Taxonomy" id="81035"/>
    <lineage>
        <taxon>Bacteria</taxon>
        <taxon>Pseudomonadati</taxon>
        <taxon>Pseudomonadota</taxon>
        <taxon>Gammaproteobacteria</taxon>
        <taxon>Pseudomonadales</taxon>
        <taxon>Pseudomonadaceae</taxon>
        <taxon>Pseudomonas</taxon>
        <taxon>Pseudomonas syringae</taxon>
    </lineage>
</organism>
<gene>
    <name evidence="1" type="ORF">ABJ99_3203</name>
</gene>
<dbReference type="EMBL" id="LGLN01000077">
    <property type="protein sequence ID" value="KPC25805.1"/>
    <property type="molecule type" value="Genomic_DNA"/>
</dbReference>
<evidence type="ECO:0000313" key="1">
    <source>
        <dbReference type="EMBL" id="KPC25805.1"/>
    </source>
</evidence>
<dbReference type="PATRIC" id="fig|81035.3.peg.3412"/>
<sequence length="70" mass="7733">MTCVTPERIVSQLHTALQIEGQDIFISCSILSLGRTLNLDITAEQGYLLNRPMRSEALLRIIRSAAECSA</sequence>